<keyword evidence="2 6" id="KW-0808">Transferase</keyword>
<feature type="domain" description="RNA polymerase Rpb2" evidence="13">
    <location>
        <begin position="525"/>
        <end position="593"/>
    </location>
</feature>
<organism evidence="15 16">
    <name type="scientific">Mycoplasmopsis fermentans (strain ATCC 19989 / NBRC 14854 / NCTC 10117 / PG18)</name>
    <name type="common">Mycoplasma fermentans</name>
    <dbReference type="NCBI Taxonomy" id="496833"/>
    <lineage>
        <taxon>Bacteria</taxon>
        <taxon>Bacillati</taxon>
        <taxon>Mycoplasmatota</taxon>
        <taxon>Mycoplasmoidales</taxon>
        <taxon>Metamycoplasmataceae</taxon>
        <taxon>Mycoplasmopsis</taxon>
    </lineage>
</organism>
<dbReference type="Gene3D" id="3.90.1100.10">
    <property type="match status" value="2"/>
</dbReference>
<dbReference type="EMBL" id="AP009608">
    <property type="protein sequence ID" value="BAH69608.1"/>
    <property type="molecule type" value="Genomic_DNA"/>
</dbReference>
<feature type="domain" description="RNA polymerase beta subunit protrusion" evidence="12">
    <location>
        <begin position="104"/>
        <end position="510"/>
    </location>
</feature>
<dbReference type="Gene3D" id="3.90.1110.10">
    <property type="entry name" value="RNA polymerase Rpb2, domain 2"/>
    <property type="match status" value="2"/>
</dbReference>
<evidence type="ECO:0000259" key="10">
    <source>
        <dbReference type="Pfam" id="PF04560"/>
    </source>
</evidence>
<dbReference type="GO" id="GO:0003677">
    <property type="term" value="F:DNA binding"/>
    <property type="evidence" value="ECO:0007669"/>
    <property type="project" value="UniProtKB-UniRule"/>
</dbReference>
<evidence type="ECO:0000259" key="14">
    <source>
        <dbReference type="Pfam" id="PF10385"/>
    </source>
</evidence>
<gene>
    <name evidence="6" type="primary">rpoB</name>
    <name evidence="15" type="ordered locus">MBIO_0343</name>
</gene>
<dbReference type="InterPro" id="IPR037034">
    <property type="entry name" value="RNA_pol_Rpb2_2_sf"/>
</dbReference>
<dbReference type="Gene3D" id="3.90.1800.10">
    <property type="entry name" value="RNA polymerase alpha subunit dimerisation domain"/>
    <property type="match status" value="1"/>
</dbReference>
<evidence type="ECO:0000256" key="6">
    <source>
        <dbReference type="HAMAP-Rule" id="MF_01321"/>
    </source>
</evidence>
<keyword evidence="1 6" id="KW-0240">DNA-directed RNA polymerase</keyword>
<evidence type="ECO:0000256" key="2">
    <source>
        <dbReference type="ARBA" id="ARBA00022679"/>
    </source>
</evidence>
<evidence type="ECO:0000313" key="15">
    <source>
        <dbReference type="EMBL" id="BAH69608.1"/>
    </source>
</evidence>
<keyword evidence="3 6" id="KW-0548">Nucleotidyltransferase</keyword>
<dbReference type="InterPro" id="IPR042107">
    <property type="entry name" value="DNA-dir_RNA_pol_bsu_ext_1_sf"/>
</dbReference>
<dbReference type="Pfam" id="PF04561">
    <property type="entry name" value="RNA_pol_Rpb2_2"/>
    <property type="match status" value="1"/>
</dbReference>
<dbReference type="GO" id="GO:0032549">
    <property type="term" value="F:ribonucleoside binding"/>
    <property type="evidence" value="ECO:0007669"/>
    <property type="project" value="InterPro"/>
</dbReference>
<dbReference type="Pfam" id="PF04565">
    <property type="entry name" value="RNA_pol_Rpb2_3"/>
    <property type="match status" value="1"/>
</dbReference>
<dbReference type="eggNOG" id="COG0085">
    <property type="taxonomic scope" value="Bacteria"/>
</dbReference>
<proteinExistence type="inferred from homology"/>
<comment type="function">
    <text evidence="6 8">DNA-dependent RNA polymerase catalyzes the transcription of DNA into RNA using the four ribonucleoside triphosphates as substrates.</text>
</comment>
<evidence type="ECO:0000256" key="1">
    <source>
        <dbReference type="ARBA" id="ARBA00022478"/>
    </source>
</evidence>
<dbReference type="Pfam" id="PF04563">
    <property type="entry name" value="RNA_pol_Rpb2_1"/>
    <property type="match status" value="1"/>
</dbReference>
<evidence type="ECO:0000259" key="9">
    <source>
        <dbReference type="Pfam" id="PF00562"/>
    </source>
</evidence>
<dbReference type="Pfam" id="PF10385">
    <property type="entry name" value="RNA_pol_Rpb2_45"/>
    <property type="match status" value="1"/>
</dbReference>
<dbReference type="InterPro" id="IPR007120">
    <property type="entry name" value="DNA-dir_RNAP_su2_dom"/>
</dbReference>
<dbReference type="KEGG" id="mfp:MBIO_0343"/>
<dbReference type="Proteomes" id="UP000006810">
    <property type="component" value="Chromosome"/>
</dbReference>
<sequence length="1214" mass="135939">MMRKKEYYCMDVATKKYVNKYPYKVRKYGPITERRDYSVTKITWNVPDFLVTSKESFEWFKKTGIEESLREHYPITATNKKVSLEYIPNSADLEIPSKEYEAISEARVKGTNYAAKLYAKFRATATETGIVKDDKVLLGEIPLMTSGWSFIINGSEKVIVSQLIRSPGAYFGRGVRNKQSDDLFNKVEILPRIGSWVEISHKVTTKTPDSVKIKIDKNKNVNLVTFLGSLGLDRQMIMNLFGKSDVLKETIKKDKKVDPELDQDTVIKNCQEELFRVLRRGDRITDESIANLIPSLLFHRKRYSLSETGRYMLNKKLNLVDRISDTFLGEDLVVINKNGDEEKIKKGTLITHKIALLIQSNFDSGKLPSVEIEGVRPEVAYAKLLSDAQNKSLKNRNKIIILKIYPTKKWMDKGLTPVKVIGNDPKSVEQHLLVSDIIAAVGYYFNLLDGIGQDDDPDSLTNKRIVAVGELLQSQLNVGLVKLEKTTRERMGAKEPDKVTPKNVTNNKLISTQMKTFFNSSKLSQFMDQINPLAEISNERRITSLGPGGLNRDTAQFEVRDVHATHYGRICPIETPEGPNIGLILNFATYAQVNKYGFLQTPYYKVENGVVDYSEVHYLTAAEEIGFNIAQSIVKVDENNKLVDKQLTMRHNYNYIIGKPKEVDYIEVAPNQMVSVAAGCIPFLENDDANRALMGSNMQRQAVPLLIPEAPFVATGIESDIAKYSSGNFVAKNDGLVEYVDGKKIKVRNQKGTLDTYYLKNFQRSNQDTVVHQRPLVKEGQEIKKGDLLVDGSSFKNGELALGKNVVVAFTTYKGYNYEDAVILNERLVKDDVFTSIHIEEQTIQFRTSKAGDDELTLDIPNVSKYATRHLDEHGIVRIGSEVVPGDVLVGRVSPKGDDNPSQEEKLLSAVLQQRQLNVKDTSLKVKNGHNGTVIGVDVLSRENGDALEDGIEKIVKVSIAIKRKIKVGDKMSGRHGNKGVVSIVLPEEDMPYLEDGTPVDVMLNPQGVPSRMNIGQVLEIHLGMAAKKLGCKFVTPTFDGVKKEEIQDVTLEAGLPLSGKQWLIDPITGNKLDKPVSVGVMYMLKLNHMVDDKMHSRSVGPYSLITQQPLGGKSQNGGQRFGEMETWAIESYGATNVLQEILTYKSDDINGRNQLYAALASGRELPKPGVPESFNVLSYELKGLGMKLDLKKVKQDDNDFQQHFDIRGGDSNE</sequence>
<accession>C4XEN6</accession>
<dbReference type="InterPro" id="IPR007642">
    <property type="entry name" value="RNA_pol_Rpb2_2"/>
</dbReference>
<comment type="similarity">
    <text evidence="6 7">Belongs to the RNA polymerase beta chain family.</text>
</comment>
<evidence type="ECO:0000313" key="16">
    <source>
        <dbReference type="Proteomes" id="UP000006810"/>
    </source>
</evidence>
<dbReference type="Gene3D" id="2.30.150.10">
    <property type="entry name" value="DNA-directed RNA polymerase, beta subunit, external 1 domain"/>
    <property type="match status" value="1"/>
</dbReference>
<dbReference type="Gene3D" id="2.40.270.10">
    <property type="entry name" value="DNA-directed RNA polymerase, subunit 2, domain 6"/>
    <property type="match status" value="2"/>
</dbReference>
<evidence type="ECO:0000256" key="7">
    <source>
        <dbReference type="RuleBase" id="RU000434"/>
    </source>
</evidence>
<evidence type="ECO:0000256" key="5">
    <source>
        <dbReference type="ARBA" id="ARBA00048552"/>
    </source>
</evidence>
<evidence type="ECO:0000259" key="13">
    <source>
        <dbReference type="Pfam" id="PF04565"/>
    </source>
</evidence>
<comment type="subunit">
    <text evidence="6 8">The RNAP catalytic core consists of 2 alpha, 1 beta, 1 beta' and 1 omega subunit. When a sigma factor is associated with the core the holoenzyme is formed, which can initiate transcription.</text>
</comment>
<evidence type="ECO:0000259" key="11">
    <source>
        <dbReference type="Pfam" id="PF04561"/>
    </source>
</evidence>
<dbReference type="NCBIfam" id="NF001616">
    <property type="entry name" value="PRK00405.1"/>
    <property type="match status" value="1"/>
</dbReference>
<dbReference type="PANTHER" id="PTHR20856">
    <property type="entry name" value="DNA-DIRECTED RNA POLYMERASE I SUBUNIT 2"/>
    <property type="match status" value="1"/>
</dbReference>
<comment type="catalytic activity">
    <reaction evidence="5 6 8">
        <text>RNA(n) + a ribonucleoside 5'-triphosphate = RNA(n+1) + diphosphate</text>
        <dbReference type="Rhea" id="RHEA:21248"/>
        <dbReference type="Rhea" id="RHEA-COMP:14527"/>
        <dbReference type="Rhea" id="RHEA-COMP:17342"/>
        <dbReference type="ChEBI" id="CHEBI:33019"/>
        <dbReference type="ChEBI" id="CHEBI:61557"/>
        <dbReference type="ChEBI" id="CHEBI:140395"/>
        <dbReference type="EC" id="2.7.7.6"/>
    </reaction>
</comment>
<feature type="domain" description="DNA-directed RNA polymerase subunit 2 hybrid-binding" evidence="9">
    <location>
        <begin position="730"/>
        <end position="1116"/>
    </location>
</feature>
<dbReference type="InterPro" id="IPR037033">
    <property type="entry name" value="DNA-dir_RNAP_su2_hyb_sf"/>
</dbReference>
<evidence type="ECO:0000256" key="8">
    <source>
        <dbReference type="RuleBase" id="RU363031"/>
    </source>
</evidence>
<dbReference type="InterPro" id="IPR007641">
    <property type="entry name" value="RNA_pol_Rpb2_7"/>
</dbReference>
<dbReference type="CDD" id="cd00653">
    <property type="entry name" value="RNA_pol_B_RPB2"/>
    <property type="match status" value="1"/>
</dbReference>
<dbReference type="InterPro" id="IPR007645">
    <property type="entry name" value="RNA_pol_Rpb2_3"/>
</dbReference>
<dbReference type="PATRIC" id="fig|496833.3.peg.772"/>
<feature type="domain" description="RNA polymerase Rpb2" evidence="10">
    <location>
        <begin position="1118"/>
        <end position="1192"/>
    </location>
</feature>
<dbReference type="GO" id="GO:0000428">
    <property type="term" value="C:DNA-directed RNA polymerase complex"/>
    <property type="evidence" value="ECO:0007669"/>
    <property type="project" value="UniProtKB-KW"/>
</dbReference>
<dbReference type="GO" id="GO:0003899">
    <property type="term" value="F:DNA-directed RNA polymerase activity"/>
    <property type="evidence" value="ECO:0007669"/>
    <property type="project" value="UniProtKB-UniRule"/>
</dbReference>
<feature type="domain" description="DNA-directed RNA polymerase beta subunit external 1" evidence="14">
    <location>
        <begin position="603"/>
        <end position="669"/>
    </location>
</feature>
<evidence type="ECO:0000259" key="12">
    <source>
        <dbReference type="Pfam" id="PF04563"/>
    </source>
</evidence>
<dbReference type="InterPro" id="IPR007644">
    <property type="entry name" value="RNA_pol_bsu_protrusion"/>
</dbReference>
<dbReference type="InterPro" id="IPR015712">
    <property type="entry name" value="DNA-dir_RNA_pol_su2"/>
</dbReference>
<dbReference type="InterPro" id="IPR014724">
    <property type="entry name" value="RNA_pol_RPB2_OB-fold"/>
</dbReference>
<protein>
    <recommendedName>
        <fullName evidence="6 8">DNA-directed RNA polymerase subunit beta</fullName>
        <shortName evidence="6">RNAP subunit beta</shortName>
        <ecNumber evidence="6 8">2.7.7.6</ecNumber>
    </recommendedName>
    <alternativeName>
        <fullName evidence="6">RNA polymerase subunit beta</fullName>
    </alternativeName>
    <alternativeName>
        <fullName evidence="6">Transcriptase subunit beta</fullName>
    </alternativeName>
</protein>
<evidence type="ECO:0000256" key="3">
    <source>
        <dbReference type="ARBA" id="ARBA00022695"/>
    </source>
</evidence>
<dbReference type="InterPro" id="IPR007121">
    <property type="entry name" value="RNA_pol_bsu_CS"/>
</dbReference>
<dbReference type="Pfam" id="PF04560">
    <property type="entry name" value="RNA_pol_Rpb2_7"/>
    <property type="match status" value="1"/>
</dbReference>
<dbReference type="Pfam" id="PF00562">
    <property type="entry name" value="RNA_pol_Rpb2_6"/>
    <property type="match status" value="1"/>
</dbReference>
<dbReference type="Gene3D" id="2.40.50.150">
    <property type="match status" value="1"/>
</dbReference>
<dbReference type="HOGENOM" id="CLU_000524_4_1_14"/>
<dbReference type="InterPro" id="IPR019462">
    <property type="entry name" value="DNA-dir_RNA_pol_bsu_external_1"/>
</dbReference>
<evidence type="ECO:0000256" key="4">
    <source>
        <dbReference type="ARBA" id="ARBA00023163"/>
    </source>
</evidence>
<dbReference type="HAMAP" id="MF_01321">
    <property type="entry name" value="RNApol_bact_RpoB"/>
    <property type="match status" value="1"/>
</dbReference>
<feature type="domain" description="RNA polymerase Rpb2" evidence="11">
    <location>
        <begin position="200"/>
        <end position="322"/>
    </location>
</feature>
<name>C4XEN6_MYCFP</name>
<reference evidence="15 16" key="1">
    <citation type="journal article" date="2009" name="Curr. Microbiol.">
        <title>Molecular cloning and expression of a novel cholinephosphotransferase involved in glycoglycerophospholipid biosynthesis of Mycoplasma fermentans.</title>
        <authorList>
            <person name="Ishida N."/>
            <person name="Irikura D."/>
            <person name="Matsuda K."/>
            <person name="Sato S."/>
            <person name="Asano K."/>
        </authorList>
    </citation>
    <scope>NUCLEOTIDE SEQUENCE [LARGE SCALE GENOMIC DNA]</scope>
    <source>
        <strain evidence="16">ATCC 19989 / NBRC 14854 / NCTC 10117 / PG18</strain>
    </source>
</reference>
<dbReference type="AlphaFoldDB" id="C4XEN6"/>
<keyword evidence="16" id="KW-1185">Reference proteome</keyword>
<dbReference type="GO" id="GO:0006351">
    <property type="term" value="P:DNA-templated transcription"/>
    <property type="evidence" value="ECO:0007669"/>
    <property type="project" value="UniProtKB-UniRule"/>
</dbReference>
<dbReference type="PROSITE" id="PS01166">
    <property type="entry name" value="RNA_POL_BETA"/>
    <property type="match status" value="1"/>
</dbReference>
<dbReference type="InterPro" id="IPR010243">
    <property type="entry name" value="RNA_pol_bsu_bac"/>
</dbReference>
<dbReference type="Gene3D" id="2.40.50.100">
    <property type="match status" value="1"/>
</dbReference>
<dbReference type="EC" id="2.7.7.6" evidence="6 8"/>
<keyword evidence="4 6" id="KW-0804">Transcription</keyword>
<dbReference type="SUPFAM" id="SSF64484">
    <property type="entry name" value="beta and beta-prime subunits of DNA dependent RNA-polymerase"/>
    <property type="match status" value="1"/>
</dbReference>